<organism evidence="1 2">
    <name type="scientific">Auricularia subglabra (strain TFB-10046 / SS5)</name>
    <name type="common">White-rot fungus</name>
    <name type="synonym">Auricularia delicata (strain TFB10046)</name>
    <dbReference type="NCBI Taxonomy" id="717982"/>
    <lineage>
        <taxon>Eukaryota</taxon>
        <taxon>Fungi</taxon>
        <taxon>Dikarya</taxon>
        <taxon>Basidiomycota</taxon>
        <taxon>Agaricomycotina</taxon>
        <taxon>Agaricomycetes</taxon>
        <taxon>Auriculariales</taxon>
        <taxon>Auriculariaceae</taxon>
        <taxon>Auricularia</taxon>
    </lineage>
</organism>
<proteinExistence type="predicted"/>
<dbReference type="InParanoid" id="J0D0Z3"/>
<evidence type="ECO:0000313" key="2">
    <source>
        <dbReference type="Proteomes" id="UP000006514"/>
    </source>
</evidence>
<dbReference type="Proteomes" id="UP000006514">
    <property type="component" value="Unassembled WGS sequence"/>
</dbReference>
<dbReference type="KEGG" id="adl:AURDEDRAFT_172856"/>
<keyword evidence="2" id="KW-1185">Reference proteome</keyword>
<evidence type="ECO:0000313" key="1">
    <source>
        <dbReference type="EMBL" id="EJD38095.1"/>
    </source>
</evidence>
<accession>J0D0Z3</accession>
<dbReference type="EMBL" id="JH687830">
    <property type="protein sequence ID" value="EJD38095.1"/>
    <property type="molecule type" value="Genomic_DNA"/>
</dbReference>
<dbReference type="AlphaFoldDB" id="J0D0Z3"/>
<protein>
    <submittedName>
        <fullName evidence="1">Uncharacterized protein</fullName>
    </submittedName>
</protein>
<gene>
    <name evidence="1" type="ORF">AURDEDRAFT_172856</name>
</gene>
<reference evidence="2" key="1">
    <citation type="journal article" date="2012" name="Science">
        <title>The Paleozoic origin of enzymatic lignin decomposition reconstructed from 31 fungal genomes.</title>
        <authorList>
            <person name="Floudas D."/>
            <person name="Binder M."/>
            <person name="Riley R."/>
            <person name="Barry K."/>
            <person name="Blanchette R.A."/>
            <person name="Henrissat B."/>
            <person name="Martinez A.T."/>
            <person name="Otillar R."/>
            <person name="Spatafora J.W."/>
            <person name="Yadav J.S."/>
            <person name="Aerts A."/>
            <person name="Benoit I."/>
            <person name="Boyd A."/>
            <person name="Carlson A."/>
            <person name="Copeland A."/>
            <person name="Coutinho P.M."/>
            <person name="de Vries R.P."/>
            <person name="Ferreira P."/>
            <person name="Findley K."/>
            <person name="Foster B."/>
            <person name="Gaskell J."/>
            <person name="Glotzer D."/>
            <person name="Gorecki P."/>
            <person name="Heitman J."/>
            <person name="Hesse C."/>
            <person name="Hori C."/>
            <person name="Igarashi K."/>
            <person name="Jurgens J.A."/>
            <person name="Kallen N."/>
            <person name="Kersten P."/>
            <person name="Kohler A."/>
            <person name="Kuees U."/>
            <person name="Kumar T.K.A."/>
            <person name="Kuo A."/>
            <person name="LaButti K."/>
            <person name="Larrondo L.F."/>
            <person name="Lindquist E."/>
            <person name="Ling A."/>
            <person name="Lombard V."/>
            <person name="Lucas S."/>
            <person name="Lundell T."/>
            <person name="Martin R."/>
            <person name="McLaughlin D.J."/>
            <person name="Morgenstern I."/>
            <person name="Morin E."/>
            <person name="Murat C."/>
            <person name="Nagy L.G."/>
            <person name="Nolan M."/>
            <person name="Ohm R.A."/>
            <person name="Patyshakuliyeva A."/>
            <person name="Rokas A."/>
            <person name="Ruiz-Duenas F.J."/>
            <person name="Sabat G."/>
            <person name="Salamov A."/>
            <person name="Samejima M."/>
            <person name="Schmutz J."/>
            <person name="Slot J.C."/>
            <person name="St John F."/>
            <person name="Stenlid J."/>
            <person name="Sun H."/>
            <person name="Sun S."/>
            <person name="Syed K."/>
            <person name="Tsang A."/>
            <person name="Wiebenga A."/>
            <person name="Young D."/>
            <person name="Pisabarro A."/>
            <person name="Eastwood D.C."/>
            <person name="Martin F."/>
            <person name="Cullen D."/>
            <person name="Grigoriev I.V."/>
            <person name="Hibbett D.S."/>
        </authorList>
    </citation>
    <scope>NUCLEOTIDE SEQUENCE [LARGE SCALE GENOMIC DNA]</scope>
    <source>
        <strain evidence="2">TFB10046</strain>
    </source>
</reference>
<sequence>MSATHPARSLRTATSLVFDVLLGSELYHDDFVPLPTTRTELLLDPSMCELVRALHLQLQRVRTFISCSSLLYHLARFPLANMVELSNVIPYHPIQEALRIPLGVNLSNLVIRYRCETNMTSAMYGMLPYLPKLRALELDGVWPVVEEHHIVPSAPPCRLETFTCRGIISVDGCARLIQASAHTLKILHISGLEEKDDRDALGQLASTLVNVAPLLREFEFSLPDRHCRIFEPFLDALSQNLAHARALYFKAYSFLDLWHMAQRLCPTFRGHLKLHHTVARNAPPRPPGVPSKIRRDIIVALATINFRSLTVRGLTMGHDSVDELLELCRQRRVECFIFGPDPR</sequence>
<name>J0D0Z3_AURST</name>